<proteinExistence type="predicted"/>
<reference evidence="1 2" key="1">
    <citation type="submission" date="2017-07" db="EMBL/GenBank/DDBJ databases">
        <authorList>
            <person name="Sun Z.S."/>
            <person name="Albrecht U."/>
            <person name="Echele G."/>
            <person name="Lee C.C."/>
        </authorList>
    </citation>
    <scope>NUCLEOTIDE SEQUENCE [LARGE SCALE GENOMIC DNA]</scope>
    <source>
        <strain evidence="2">type strain: KCTC 22618</strain>
    </source>
</reference>
<sequence>MNIVYEYVNVSASSRLENLIEEKLSGLQKRYPFLIRADVFLKKDNNDFEKNCHCGIRLSGPGPRTYASSDEKSFKESIHETIEDLKDILEKRKSKMKAYHN</sequence>
<dbReference type="OrthoDB" id="9808702at2"/>
<dbReference type="InterPro" id="IPR003489">
    <property type="entry name" value="RHF/RaiA"/>
</dbReference>
<protein>
    <submittedName>
        <fullName evidence="1">Putative Sigma-54 modulation protein</fullName>
    </submittedName>
</protein>
<dbReference type="InterPro" id="IPR036567">
    <property type="entry name" value="RHF-like"/>
</dbReference>
<evidence type="ECO:0000313" key="2">
    <source>
        <dbReference type="Proteomes" id="UP000215214"/>
    </source>
</evidence>
<dbReference type="Proteomes" id="UP000215214">
    <property type="component" value="Chromosome TJEJU"/>
</dbReference>
<dbReference type="Gene3D" id="3.30.160.100">
    <property type="entry name" value="Ribosome hibernation promotion factor-like"/>
    <property type="match status" value="1"/>
</dbReference>
<gene>
    <name evidence="1" type="ORF">TJEJU_1618</name>
</gene>
<evidence type="ECO:0000313" key="1">
    <source>
        <dbReference type="EMBL" id="SNR15346.1"/>
    </source>
</evidence>
<dbReference type="EMBL" id="LT899436">
    <property type="protein sequence ID" value="SNR15346.1"/>
    <property type="molecule type" value="Genomic_DNA"/>
</dbReference>
<dbReference type="KEGG" id="tje:TJEJU_1618"/>
<dbReference type="SUPFAM" id="SSF69754">
    <property type="entry name" value="Ribosome binding protein Y (YfiA homologue)"/>
    <property type="match status" value="1"/>
</dbReference>
<dbReference type="Pfam" id="PF02482">
    <property type="entry name" value="Ribosomal_S30AE"/>
    <property type="match status" value="1"/>
</dbReference>
<organism evidence="1 2">
    <name type="scientific">Tenacibaculum jejuense</name>
    <dbReference type="NCBI Taxonomy" id="584609"/>
    <lineage>
        <taxon>Bacteria</taxon>
        <taxon>Pseudomonadati</taxon>
        <taxon>Bacteroidota</taxon>
        <taxon>Flavobacteriia</taxon>
        <taxon>Flavobacteriales</taxon>
        <taxon>Flavobacteriaceae</taxon>
        <taxon>Tenacibaculum</taxon>
    </lineage>
</organism>
<accession>A0A238U8N1</accession>
<dbReference type="AlphaFoldDB" id="A0A238U8N1"/>
<keyword evidence="2" id="KW-1185">Reference proteome</keyword>
<dbReference type="RefSeq" id="WP_095070997.1">
    <property type="nucleotide sequence ID" value="NZ_LT899436.1"/>
</dbReference>
<name>A0A238U8N1_9FLAO</name>